<reference evidence="6 7" key="1">
    <citation type="submission" date="2018-11" db="EMBL/GenBank/DDBJ databases">
        <title>Trebonia kvetii gen.nov., sp.nov., a novel acidophilic actinobacterium, and proposal of the new actinobacterial family Treboniaceae fam. nov.</title>
        <authorList>
            <person name="Rapoport D."/>
            <person name="Sagova-Mareckova M."/>
            <person name="Sedlacek I."/>
            <person name="Provaznik J."/>
            <person name="Kralova S."/>
            <person name="Pavlinic D."/>
            <person name="Benes V."/>
            <person name="Kopecky J."/>
        </authorList>
    </citation>
    <scope>NUCLEOTIDE SEQUENCE [LARGE SCALE GENOMIC DNA]</scope>
    <source>
        <strain evidence="6 7">15Tr583</strain>
    </source>
</reference>
<evidence type="ECO:0000313" key="7">
    <source>
        <dbReference type="Proteomes" id="UP000460272"/>
    </source>
</evidence>
<keyword evidence="2 4" id="KW-0238">DNA-binding</keyword>
<dbReference type="GO" id="GO:0003677">
    <property type="term" value="F:DNA binding"/>
    <property type="evidence" value="ECO:0007669"/>
    <property type="project" value="UniProtKB-UniRule"/>
</dbReference>
<evidence type="ECO:0000256" key="4">
    <source>
        <dbReference type="PROSITE-ProRule" id="PRU00335"/>
    </source>
</evidence>
<dbReference type="Gene3D" id="1.10.357.10">
    <property type="entry name" value="Tetracycline Repressor, domain 2"/>
    <property type="match status" value="1"/>
</dbReference>
<organism evidence="6 7">
    <name type="scientific">Trebonia kvetii</name>
    <dbReference type="NCBI Taxonomy" id="2480626"/>
    <lineage>
        <taxon>Bacteria</taxon>
        <taxon>Bacillati</taxon>
        <taxon>Actinomycetota</taxon>
        <taxon>Actinomycetes</taxon>
        <taxon>Streptosporangiales</taxon>
        <taxon>Treboniaceae</taxon>
        <taxon>Trebonia</taxon>
    </lineage>
</organism>
<dbReference type="PANTHER" id="PTHR47506:SF6">
    <property type="entry name" value="HTH-TYPE TRANSCRIPTIONAL REPRESSOR NEMR"/>
    <property type="match status" value="1"/>
</dbReference>
<dbReference type="SUPFAM" id="SSF46689">
    <property type="entry name" value="Homeodomain-like"/>
    <property type="match status" value="1"/>
</dbReference>
<feature type="domain" description="HTH tetR-type" evidence="5">
    <location>
        <begin position="19"/>
        <end position="79"/>
    </location>
</feature>
<evidence type="ECO:0000256" key="1">
    <source>
        <dbReference type="ARBA" id="ARBA00023015"/>
    </source>
</evidence>
<evidence type="ECO:0000259" key="5">
    <source>
        <dbReference type="PROSITE" id="PS50977"/>
    </source>
</evidence>
<sequence>MSSHGAAVVRPASREIARAAVQAELSLAAYDLAVEKGYDNVTLDDMAAAGGVSRSTFLRYFRTKDQAILVALKAYVERMADALRSRPREEDDWVALRSAIESFVVPIYTRNPAGAQAISRLAMFTRTLSGTHLERADWRTPLTAALAERHSIAGPVPIGLSVKVAAALDCMSLAVAHWVAVDGAADLVDLLREAFAALDGMRAAHD</sequence>
<dbReference type="AlphaFoldDB" id="A0A6P2BTP0"/>
<dbReference type="InterPro" id="IPR001647">
    <property type="entry name" value="HTH_TetR"/>
</dbReference>
<dbReference type="InterPro" id="IPR009057">
    <property type="entry name" value="Homeodomain-like_sf"/>
</dbReference>
<name>A0A6P2BTP0_9ACTN</name>
<dbReference type="Pfam" id="PF00440">
    <property type="entry name" value="TetR_N"/>
    <property type="match status" value="1"/>
</dbReference>
<accession>A0A6P2BTP0</accession>
<dbReference type="PANTHER" id="PTHR47506">
    <property type="entry name" value="TRANSCRIPTIONAL REGULATORY PROTEIN"/>
    <property type="match status" value="1"/>
</dbReference>
<evidence type="ECO:0000313" key="6">
    <source>
        <dbReference type="EMBL" id="TVZ02350.1"/>
    </source>
</evidence>
<protein>
    <submittedName>
        <fullName evidence="6">TetR family transcriptional regulator</fullName>
    </submittedName>
</protein>
<dbReference type="EMBL" id="RPFW01000005">
    <property type="protein sequence ID" value="TVZ02350.1"/>
    <property type="molecule type" value="Genomic_DNA"/>
</dbReference>
<dbReference type="PROSITE" id="PS50977">
    <property type="entry name" value="HTH_TETR_2"/>
    <property type="match status" value="1"/>
</dbReference>
<feature type="DNA-binding region" description="H-T-H motif" evidence="4">
    <location>
        <begin position="42"/>
        <end position="61"/>
    </location>
</feature>
<evidence type="ECO:0000256" key="2">
    <source>
        <dbReference type="ARBA" id="ARBA00023125"/>
    </source>
</evidence>
<proteinExistence type="predicted"/>
<dbReference type="Proteomes" id="UP000460272">
    <property type="component" value="Unassembled WGS sequence"/>
</dbReference>
<comment type="caution">
    <text evidence="6">The sequence shown here is derived from an EMBL/GenBank/DDBJ whole genome shotgun (WGS) entry which is preliminary data.</text>
</comment>
<keyword evidence="3" id="KW-0804">Transcription</keyword>
<dbReference type="Gene3D" id="1.10.10.60">
    <property type="entry name" value="Homeodomain-like"/>
    <property type="match status" value="1"/>
</dbReference>
<gene>
    <name evidence="6" type="ORF">EAS64_26445</name>
</gene>
<dbReference type="OrthoDB" id="8688418at2"/>
<evidence type="ECO:0000256" key="3">
    <source>
        <dbReference type="ARBA" id="ARBA00023163"/>
    </source>
</evidence>
<dbReference type="RefSeq" id="WP_145857269.1">
    <property type="nucleotide sequence ID" value="NZ_RPFW01000005.1"/>
</dbReference>
<keyword evidence="7" id="KW-1185">Reference proteome</keyword>
<keyword evidence="1" id="KW-0805">Transcription regulation</keyword>